<sequence>MMRKITLDGIRTKSKSQSRFSKAGARVSIFERKGLKGKALFKTIVRRVIQFKEWLKEIDNYFNEAIKRSASITATKKIIPIEAKIILIKDGLSRTVAEQEDLEGFLGGLYFYNRYPEKEYKRLIGKTNCTTYGPGRTVLRQGHPLNAQSRLYYVVTGNLAVEIETVDPVTLASHVEVVKKLGPGDHFGDKAIIFNEDRESTVITLSDVILLYISKEDFDAILKESLEKIWSQVRRATTELSYFFGDWTDAELRRCSIISELITFQEGDLILGDGYGKRKNAHFIVEGQCSMIQDIEVEERGNSWKLITSNDNENTDDNKRRQHIYLQTNMFSKGACFGVGEKMDNRRYVAESDVQCLVVPQYLLIAHNRFETYKQFLESRLFSTEQLYSNFLYSRRRLEYKSKKIDGSSMDNPIREDRINDENTNKYRHTRLGEGDLGLPIRKSPSRIMAELTEKLGDDYEVDFSEMIKKNEDGTRNLMEIPLLIAQSTRERNRRRNLERTLADGLEFCFKLEKHKHNLRKRLTNLKNENTRLQAELYETQDENKILKNKMKDKDERYNSLRLEMIEKKHENIESQMKIFEMEKEMDSLKSELNSARFDLQEARRSIKKLQSNINHLKSASLIADMRDSEYVENFYQFTINEEDELREIHELEESALFHK</sequence>
<dbReference type="SMR" id="A0A482XM82"/>
<feature type="coiled-coil region" evidence="1">
    <location>
        <begin position="509"/>
        <end position="620"/>
    </location>
</feature>
<evidence type="ECO:0000259" key="3">
    <source>
        <dbReference type="PROSITE" id="PS50042"/>
    </source>
</evidence>
<dbReference type="Gene3D" id="6.10.250.3110">
    <property type="match status" value="1"/>
</dbReference>
<feature type="region of interest" description="Disordered" evidence="2">
    <location>
        <begin position="409"/>
        <end position="431"/>
    </location>
</feature>
<dbReference type="InParanoid" id="A0A482XM82"/>
<evidence type="ECO:0000313" key="5">
    <source>
        <dbReference type="Proteomes" id="UP000291343"/>
    </source>
</evidence>
<dbReference type="Pfam" id="PF00027">
    <property type="entry name" value="cNMP_binding"/>
    <property type="match status" value="1"/>
</dbReference>
<protein>
    <recommendedName>
        <fullName evidence="3">Cyclic nucleotide-binding domain-containing protein</fullName>
    </recommendedName>
</protein>
<keyword evidence="1" id="KW-0175">Coiled coil</keyword>
<dbReference type="InterPro" id="IPR000595">
    <property type="entry name" value="cNMP-bd_dom"/>
</dbReference>
<dbReference type="PROSITE" id="PS50042">
    <property type="entry name" value="CNMP_BINDING_3"/>
    <property type="match status" value="1"/>
</dbReference>
<dbReference type="InterPro" id="IPR018490">
    <property type="entry name" value="cNMP-bd_dom_sf"/>
</dbReference>
<dbReference type="SUPFAM" id="SSF51206">
    <property type="entry name" value="cAMP-binding domain-like"/>
    <property type="match status" value="2"/>
</dbReference>
<accession>A0A482XM82</accession>
<evidence type="ECO:0000313" key="4">
    <source>
        <dbReference type="EMBL" id="RZF46817.1"/>
    </source>
</evidence>
<dbReference type="InterPro" id="IPR014710">
    <property type="entry name" value="RmlC-like_jellyroll"/>
</dbReference>
<organism evidence="4 5">
    <name type="scientific">Laodelphax striatellus</name>
    <name type="common">Small brown planthopper</name>
    <name type="synonym">Delphax striatella</name>
    <dbReference type="NCBI Taxonomy" id="195883"/>
    <lineage>
        <taxon>Eukaryota</taxon>
        <taxon>Metazoa</taxon>
        <taxon>Ecdysozoa</taxon>
        <taxon>Arthropoda</taxon>
        <taxon>Hexapoda</taxon>
        <taxon>Insecta</taxon>
        <taxon>Pterygota</taxon>
        <taxon>Neoptera</taxon>
        <taxon>Paraneoptera</taxon>
        <taxon>Hemiptera</taxon>
        <taxon>Auchenorrhyncha</taxon>
        <taxon>Fulgoroidea</taxon>
        <taxon>Delphacidae</taxon>
        <taxon>Criomorphinae</taxon>
        <taxon>Laodelphax</taxon>
    </lineage>
</organism>
<evidence type="ECO:0000256" key="1">
    <source>
        <dbReference type="SAM" id="Coils"/>
    </source>
</evidence>
<dbReference type="CDD" id="cd00038">
    <property type="entry name" value="CAP_ED"/>
    <property type="match status" value="1"/>
</dbReference>
<dbReference type="Gene3D" id="2.60.120.10">
    <property type="entry name" value="Jelly Rolls"/>
    <property type="match status" value="1"/>
</dbReference>
<comment type="caution">
    <text evidence="4">The sequence shown here is derived from an EMBL/GenBank/DDBJ whole genome shotgun (WGS) entry which is preliminary data.</text>
</comment>
<dbReference type="EMBL" id="QKKF02005666">
    <property type="protein sequence ID" value="RZF46817.1"/>
    <property type="molecule type" value="Genomic_DNA"/>
</dbReference>
<proteinExistence type="predicted"/>
<dbReference type="AlphaFoldDB" id="A0A482XM82"/>
<gene>
    <name evidence="4" type="ORF">LSTR_LSTR008049</name>
</gene>
<dbReference type="PANTHER" id="PTHR23011:SF41">
    <property type="entry name" value="CYCLIC NUCLEOTIDE-BINDING DOMAIN-CONTAINING PROTEIN"/>
    <property type="match status" value="1"/>
</dbReference>
<reference evidence="4 5" key="1">
    <citation type="journal article" date="2017" name="Gigascience">
        <title>Genome sequence of the small brown planthopper, Laodelphax striatellus.</title>
        <authorList>
            <person name="Zhu J."/>
            <person name="Jiang F."/>
            <person name="Wang X."/>
            <person name="Yang P."/>
            <person name="Bao Y."/>
            <person name="Zhao W."/>
            <person name="Wang W."/>
            <person name="Lu H."/>
            <person name="Wang Q."/>
            <person name="Cui N."/>
            <person name="Li J."/>
            <person name="Chen X."/>
            <person name="Luo L."/>
            <person name="Yu J."/>
            <person name="Kang L."/>
            <person name="Cui F."/>
        </authorList>
    </citation>
    <scope>NUCLEOTIDE SEQUENCE [LARGE SCALE GENOMIC DNA]</scope>
    <source>
        <strain evidence="4">Lst14</strain>
    </source>
</reference>
<keyword evidence="5" id="KW-1185">Reference proteome</keyword>
<feature type="compositionally biased region" description="Basic and acidic residues" evidence="2">
    <location>
        <begin position="413"/>
        <end position="425"/>
    </location>
</feature>
<dbReference type="PANTHER" id="PTHR23011">
    <property type="entry name" value="CYCLIC NUCLEOTIDE-BINDING DOMAIN CONTAINING PROTEIN"/>
    <property type="match status" value="1"/>
</dbReference>
<dbReference type="OrthoDB" id="6595331at2759"/>
<feature type="domain" description="Cyclic nucleotide-binding" evidence="3">
    <location>
        <begin position="111"/>
        <end position="222"/>
    </location>
</feature>
<name>A0A482XM82_LAOST</name>
<evidence type="ECO:0000256" key="2">
    <source>
        <dbReference type="SAM" id="MobiDB-lite"/>
    </source>
</evidence>
<dbReference type="Proteomes" id="UP000291343">
    <property type="component" value="Unassembled WGS sequence"/>
</dbReference>